<keyword evidence="3" id="KW-1185">Reference proteome</keyword>
<reference evidence="3" key="1">
    <citation type="journal article" date="2019" name="Int. J. Syst. Evol. Microbiol.">
        <title>The Global Catalogue of Microorganisms (GCM) 10K type strain sequencing project: providing services to taxonomists for standard genome sequencing and annotation.</title>
        <authorList>
            <consortium name="The Broad Institute Genomics Platform"/>
            <consortium name="The Broad Institute Genome Sequencing Center for Infectious Disease"/>
            <person name="Wu L."/>
            <person name="Ma J."/>
        </authorList>
    </citation>
    <scope>NUCLEOTIDE SEQUENCE [LARGE SCALE GENOMIC DNA]</scope>
    <source>
        <strain evidence="3">JCM 9377</strain>
    </source>
</reference>
<evidence type="ECO:0000313" key="2">
    <source>
        <dbReference type="EMBL" id="GAA3237759.1"/>
    </source>
</evidence>
<dbReference type="SUPFAM" id="SSF55811">
    <property type="entry name" value="Nudix"/>
    <property type="match status" value="1"/>
</dbReference>
<name>A0ABP6QL21_9ACTN</name>
<dbReference type="InterPro" id="IPR015797">
    <property type="entry name" value="NUDIX_hydrolase-like_dom_sf"/>
</dbReference>
<gene>
    <name evidence="2" type="ORF">GCM10010468_72890</name>
</gene>
<dbReference type="Gene3D" id="3.90.79.10">
    <property type="entry name" value="Nucleoside Triphosphate Pyrophosphohydrolase"/>
    <property type="match status" value="1"/>
</dbReference>
<comment type="caution">
    <text evidence="2">The sequence shown here is derived from an EMBL/GenBank/DDBJ whole genome shotgun (WGS) entry which is preliminary data.</text>
</comment>
<evidence type="ECO:0000259" key="1">
    <source>
        <dbReference type="PROSITE" id="PS51462"/>
    </source>
</evidence>
<proteinExistence type="predicted"/>
<feature type="domain" description="Nudix hydrolase" evidence="1">
    <location>
        <begin position="73"/>
        <end position="208"/>
    </location>
</feature>
<evidence type="ECO:0000313" key="3">
    <source>
        <dbReference type="Proteomes" id="UP001501237"/>
    </source>
</evidence>
<protein>
    <submittedName>
        <fullName evidence="2">NUDIX hydrolase</fullName>
    </submittedName>
</protein>
<dbReference type="RefSeq" id="WP_344837880.1">
    <property type="nucleotide sequence ID" value="NZ_BAAAUV010000033.1"/>
</dbReference>
<dbReference type="Pfam" id="PF00293">
    <property type="entry name" value="NUDIX"/>
    <property type="match status" value="1"/>
</dbReference>
<dbReference type="InterPro" id="IPR000086">
    <property type="entry name" value="NUDIX_hydrolase_dom"/>
</dbReference>
<dbReference type="EMBL" id="BAAAUV010000033">
    <property type="protein sequence ID" value="GAA3237759.1"/>
    <property type="molecule type" value="Genomic_DNA"/>
</dbReference>
<dbReference type="Proteomes" id="UP001501237">
    <property type="component" value="Unassembled WGS sequence"/>
</dbReference>
<accession>A0ABP6QL21</accession>
<dbReference type="GO" id="GO:0016787">
    <property type="term" value="F:hydrolase activity"/>
    <property type="evidence" value="ECO:0007669"/>
    <property type="project" value="UniProtKB-KW"/>
</dbReference>
<keyword evidence="2" id="KW-0378">Hydrolase</keyword>
<dbReference type="PROSITE" id="PS51462">
    <property type="entry name" value="NUDIX"/>
    <property type="match status" value="1"/>
</dbReference>
<organism evidence="2 3">
    <name type="scientific">Actinocorallia longicatena</name>
    <dbReference type="NCBI Taxonomy" id="111803"/>
    <lineage>
        <taxon>Bacteria</taxon>
        <taxon>Bacillati</taxon>
        <taxon>Actinomycetota</taxon>
        <taxon>Actinomycetes</taxon>
        <taxon>Streptosporangiales</taxon>
        <taxon>Thermomonosporaceae</taxon>
        <taxon>Actinocorallia</taxon>
    </lineage>
</organism>
<sequence length="223" mass="23487">MFVNPPGAPIEILFDKEGQEEAESNGIELAKLLDLPEDSAEIGVVYRDAFVVVVKDAVRFADGRVGSYIRALGSHEASGAAGFPLLSDGRVVLVKHFRHATRAEHWEIPRGFGSPGADVTETARRETEEELGCPVTEVIALGGTNPDSGAGGGTDGLCLVRIDAETFDGTLSDEARAEGITSVRAFAWDAFVAMIANGEIDDGYTLSAFGLILAKGLAPAPSR</sequence>